<feature type="domain" description="Helix-turn-helix" evidence="1">
    <location>
        <begin position="18"/>
        <end position="66"/>
    </location>
</feature>
<accession>A0A238ZTJ3</accession>
<dbReference type="InterPro" id="IPR041657">
    <property type="entry name" value="HTH_17"/>
</dbReference>
<dbReference type="InterPro" id="IPR009061">
    <property type="entry name" value="DNA-bd_dom_put_sf"/>
</dbReference>
<dbReference type="GO" id="GO:0003677">
    <property type="term" value="F:DNA binding"/>
    <property type="evidence" value="ECO:0007669"/>
    <property type="project" value="InterPro"/>
</dbReference>
<dbReference type="EMBL" id="FZOC01000003">
    <property type="protein sequence ID" value="SNR86680.1"/>
    <property type="molecule type" value="Genomic_DNA"/>
</dbReference>
<evidence type="ECO:0000259" key="1">
    <source>
        <dbReference type="Pfam" id="PF12728"/>
    </source>
</evidence>
<organism evidence="2 3">
    <name type="scientific">Humidesulfovibrio mexicanus</name>
    <dbReference type="NCBI Taxonomy" id="147047"/>
    <lineage>
        <taxon>Bacteria</taxon>
        <taxon>Pseudomonadati</taxon>
        <taxon>Thermodesulfobacteriota</taxon>
        <taxon>Desulfovibrionia</taxon>
        <taxon>Desulfovibrionales</taxon>
        <taxon>Desulfovibrionaceae</taxon>
        <taxon>Humidesulfovibrio</taxon>
    </lineage>
</organism>
<keyword evidence="3" id="KW-1185">Reference proteome</keyword>
<evidence type="ECO:0000313" key="2">
    <source>
        <dbReference type="EMBL" id="SNR86680.1"/>
    </source>
</evidence>
<dbReference type="AlphaFoldDB" id="A0A238ZTJ3"/>
<dbReference type="Pfam" id="PF12728">
    <property type="entry name" value="HTH_17"/>
    <property type="match status" value="1"/>
</dbReference>
<gene>
    <name evidence="2" type="ORF">SAMN04488503_1596</name>
</gene>
<reference evidence="2 3" key="1">
    <citation type="submission" date="2017-06" db="EMBL/GenBank/DDBJ databases">
        <authorList>
            <person name="Kim H.J."/>
            <person name="Triplett B.A."/>
        </authorList>
    </citation>
    <scope>NUCLEOTIDE SEQUENCE [LARGE SCALE GENOMIC DNA]</scope>
    <source>
        <strain evidence="2 3">DSM 13116</strain>
    </source>
</reference>
<dbReference type="InterPro" id="IPR010093">
    <property type="entry name" value="SinI_DNA-bd"/>
</dbReference>
<proteinExistence type="predicted"/>
<sequence>MIDTEGPAPDGGGCLPRLLTIREVADILRVHNRTAYRLVKDGSIAAIRVGTQWRVPESALHEYVASGWRHWRPEPARNKPRQCKLPL</sequence>
<name>A0A238ZTJ3_9BACT</name>
<dbReference type="SUPFAM" id="SSF46955">
    <property type="entry name" value="Putative DNA-binding domain"/>
    <property type="match status" value="1"/>
</dbReference>
<evidence type="ECO:0000313" key="3">
    <source>
        <dbReference type="Proteomes" id="UP000198324"/>
    </source>
</evidence>
<dbReference type="RefSeq" id="WP_089273519.1">
    <property type="nucleotide sequence ID" value="NZ_FZOC01000003.1"/>
</dbReference>
<dbReference type="OrthoDB" id="5525992at2"/>
<dbReference type="Proteomes" id="UP000198324">
    <property type="component" value="Unassembled WGS sequence"/>
</dbReference>
<dbReference type="NCBIfam" id="TIGR01764">
    <property type="entry name" value="excise"/>
    <property type="match status" value="1"/>
</dbReference>
<protein>
    <submittedName>
        <fullName evidence="2">DNA binding domain-containing protein, excisionase family</fullName>
    </submittedName>
</protein>